<evidence type="ECO:0000313" key="2">
    <source>
        <dbReference type="Proteomes" id="UP001066276"/>
    </source>
</evidence>
<comment type="caution">
    <text evidence="1">The sequence shown here is derived from an EMBL/GenBank/DDBJ whole genome shotgun (WGS) entry which is preliminary data.</text>
</comment>
<sequence>MRDEERKIGHGKPWGQGNELRLQQRPKPIFLLGSLRAPARQELVYPVQHGGQCRGENKWTGIGGNAIHFLFKIECGGRVLAPYEDGRLPWSSVTVAEVERAGSYSLAYFENTAVRKN</sequence>
<reference evidence="1" key="1">
    <citation type="journal article" date="2022" name="bioRxiv">
        <title>Sequencing and chromosome-scale assembly of the giantPleurodeles waltlgenome.</title>
        <authorList>
            <person name="Brown T."/>
            <person name="Elewa A."/>
            <person name="Iarovenko S."/>
            <person name="Subramanian E."/>
            <person name="Araus A.J."/>
            <person name="Petzold A."/>
            <person name="Susuki M."/>
            <person name="Suzuki K.-i.T."/>
            <person name="Hayashi T."/>
            <person name="Toyoda A."/>
            <person name="Oliveira C."/>
            <person name="Osipova E."/>
            <person name="Leigh N.D."/>
            <person name="Simon A."/>
            <person name="Yun M.H."/>
        </authorList>
    </citation>
    <scope>NUCLEOTIDE SEQUENCE</scope>
    <source>
        <strain evidence="1">20211129_DDA</strain>
        <tissue evidence="1">Liver</tissue>
    </source>
</reference>
<keyword evidence="2" id="KW-1185">Reference proteome</keyword>
<gene>
    <name evidence="1" type="ORF">NDU88_002261</name>
</gene>
<protein>
    <submittedName>
        <fullName evidence="1">Uncharacterized protein</fullName>
    </submittedName>
</protein>
<dbReference type="AlphaFoldDB" id="A0AAV7WQ55"/>
<dbReference type="EMBL" id="JANPWB010000001">
    <property type="protein sequence ID" value="KAJ1214643.1"/>
    <property type="molecule type" value="Genomic_DNA"/>
</dbReference>
<accession>A0AAV7WQ55</accession>
<proteinExistence type="predicted"/>
<dbReference type="Proteomes" id="UP001066276">
    <property type="component" value="Chromosome 1_1"/>
</dbReference>
<organism evidence="1 2">
    <name type="scientific">Pleurodeles waltl</name>
    <name type="common">Iberian ribbed newt</name>
    <dbReference type="NCBI Taxonomy" id="8319"/>
    <lineage>
        <taxon>Eukaryota</taxon>
        <taxon>Metazoa</taxon>
        <taxon>Chordata</taxon>
        <taxon>Craniata</taxon>
        <taxon>Vertebrata</taxon>
        <taxon>Euteleostomi</taxon>
        <taxon>Amphibia</taxon>
        <taxon>Batrachia</taxon>
        <taxon>Caudata</taxon>
        <taxon>Salamandroidea</taxon>
        <taxon>Salamandridae</taxon>
        <taxon>Pleurodelinae</taxon>
        <taxon>Pleurodeles</taxon>
    </lineage>
</organism>
<evidence type="ECO:0000313" key="1">
    <source>
        <dbReference type="EMBL" id="KAJ1214643.1"/>
    </source>
</evidence>
<name>A0AAV7WQ55_PLEWA</name>